<dbReference type="EMBL" id="CP067089">
    <property type="protein sequence ID" value="QQO10624.1"/>
    <property type="molecule type" value="Genomic_DNA"/>
</dbReference>
<dbReference type="PANTHER" id="PTHR43649:SF12">
    <property type="entry name" value="DIACETYLCHITOBIOSE BINDING PROTEIN DASA"/>
    <property type="match status" value="1"/>
</dbReference>
<dbReference type="SUPFAM" id="SSF53850">
    <property type="entry name" value="Periplasmic binding protein-like II"/>
    <property type="match status" value="1"/>
</dbReference>
<evidence type="ECO:0000256" key="3">
    <source>
        <dbReference type="SAM" id="SignalP"/>
    </source>
</evidence>
<evidence type="ECO:0000256" key="2">
    <source>
        <dbReference type="ARBA" id="ARBA00008520"/>
    </source>
</evidence>
<protein>
    <submittedName>
        <fullName evidence="4">Sugar ABC transporter substrate-binding protein</fullName>
    </submittedName>
</protein>
<dbReference type="AlphaFoldDB" id="A0A7T8BAF6"/>
<sequence>MMKKRFFLFVALVVLFCNSYAAFGQAAGRETVIRLLVSAGGSGRAFQGGVNQFNEQFKGRYRVEVDTIAFESLLDKAMTQFIARNASYDVIGINSSWQNRVARFLEPLDSYIRQGNVDVNTLYGSALMESFKYESKVIGLPIRIGTDVLFYRKDLLQEAGLEVPQTLDQLRDAARKLTIGPERNRERYGLSFTAQSPYWTTTNLADFLFMFGVYFLDENGTQANPALRGPVTVKILNFIKSLHDERLIPNPLEWTYDDNIVALQQGKLAMAYDDYMRGPLLENPDVSTVAGRMAYSMMPNAKEGPNEPRARGGWWILGVDKNSRNKQAAFELVKFLTSYETQRYMAVNWANGPTVLSMLTLPEFVKANPAAGAAHQNLSTLGLRDPIPVAQRPNIEKVVHDEFHLFILGRKSAQDAANAMYNGINQLLR</sequence>
<evidence type="ECO:0000313" key="4">
    <source>
        <dbReference type="EMBL" id="QQO10624.1"/>
    </source>
</evidence>
<dbReference type="Proteomes" id="UP000595917">
    <property type="component" value="Chromosome"/>
</dbReference>
<dbReference type="Pfam" id="PF01547">
    <property type="entry name" value="SBP_bac_1"/>
    <property type="match status" value="1"/>
</dbReference>
<evidence type="ECO:0000313" key="5">
    <source>
        <dbReference type="Proteomes" id="UP000595917"/>
    </source>
</evidence>
<dbReference type="CDD" id="cd13585">
    <property type="entry name" value="PBP2_TMBP_like"/>
    <property type="match status" value="1"/>
</dbReference>
<feature type="chain" id="PRO_5031493885" evidence="3">
    <location>
        <begin position="27"/>
        <end position="429"/>
    </location>
</feature>
<dbReference type="Gene3D" id="3.40.190.10">
    <property type="entry name" value="Periplasmic binding protein-like II"/>
    <property type="match status" value="2"/>
</dbReference>
<dbReference type="PANTHER" id="PTHR43649">
    <property type="entry name" value="ARABINOSE-BINDING PROTEIN-RELATED"/>
    <property type="match status" value="1"/>
</dbReference>
<comment type="similarity">
    <text evidence="2">Belongs to the bacterial solute-binding protein 1 family.</text>
</comment>
<organism evidence="4 5">
    <name type="scientific">Breznakiella homolactica</name>
    <dbReference type="NCBI Taxonomy" id="2798577"/>
    <lineage>
        <taxon>Bacteria</taxon>
        <taxon>Pseudomonadati</taxon>
        <taxon>Spirochaetota</taxon>
        <taxon>Spirochaetia</taxon>
        <taxon>Spirochaetales</taxon>
        <taxon>Breznakiellaceae</taxon>
        <taxon>Breznakiella</taxon>
    </lineage>
</organism>
<feature type="signal peptide" evidence="3">
    <location>
        <begin position="1"/>
        <end position="26"/>
    </location>
</feature>
<comment type="subcellular location">
    <subcellularLocation>
        <location evidence="1">Periplasm</location>
    </subcellularLocation>
</comment>
<dbReference type="RefSeq" id="WP_215627929.1">
    <property type="nucleotide sequence ID" value="NZ_CP067089.2"/>
</dbReference>
<dbReference type="InterPro" id="IPR050490">
    <property type="entry name" value="Bact_solute-bd_prot1"/>
</dbReference>
<name>A0A7T8BAF6_9SPIR</name>
<gene>
    <name evidence="4" type="ORF">JFL75_06830</name>
</gene>
<evidence type="ECO:0000256" key="1">
    <source>
        <dbReference type="ARBA" id="ARBA00004418"/>
    </source>
</evidence>
<keyword evidence="5" id="KW-1185">Reference proteome</keyword>
<accession>A0A7T8BAF6</accession>
<dbReference type="GO" id="GO:0042597">
    <property type="term" value="C:periplasmic space"/>
    <property type="evidence" value="ECO:0007669"/>
    <property type="project" value="UniProtKB-SubCell"/>
</dbReference>
<dbReference type="KEGG" id="bhc:JFL75_06830"/>
<dbReference type="InterPro" id="IPR006059">
    <property type="entry name" value="SBP"/>
</dbReference>
<keyword evidence="3" id="KW-0732">Signal</keyword>
<reference evidence="4" key="1">
    <citation type="submission" date="2021-01" db="EMBL/GenBank/DDBJ databases">
        <title>Description of Breznakiella homolactica.</title>
        <authorList>
            <person name="Song Y."/>
            <person name="Brune A."/>
        </authorList>
    </citation>
    <scope>NUCLEOTIDE SEQUENCE</scope>
    <source>
        <strain evidence="4">RmG30</strain>
    </source>
</reference>
<proteinExistence type="inferred from homology"/>